<gene>
    <name evidence="2" type="ORF">F5X68DRAFT_247027</name>
</gene>
<comment type="caution">
    <text evidence="2">The sequence shown here is derived from an EMBL/GenBank/DDBJ whole genome shotgun (WGS) entry which is preliminary data.</text>
</comment>
<proteinExistence type="predicted"/>
<dbReference type="InterPro" id="IPR052897">
    <property type="entry name" value="Sec-Metab_Biosynth_Hydrolase"/>
</dbReference>
<reference evidence="2" key="1">
    <citation type="journal article" date="2021" name="Nat. Commun.">
        <title>Genetic determinants of endophytism in the Arabidopsis root mycobiome.</title>
        <authorList>
            <person name="Mesny F."/>
            <person name="Miyauchi S."/>
            <person name="Thiergart T."/>
            <person name="Pickel B."/>
            <person name="Atanasova L."/>
            <person name="Karlsson M."/>
            <person name="Huettel B."/>
            <person name="Barry K.W."/>
            <person name="Haridas S."/>
            <person name="Chen C."/>
            <person name="Bauer D."/>
            <person name="Andreopoulos W."/>
            <person name="Pangilinan J."/>
            <person name="LaButti K."/>
            <person name="Riley R."/>
            <person name="Lipzen A."/>
            <person name="Clum A."/>
            <person name="Drula E."/>
            <person name="Henrissat B."/>
            <person name="Kohler A."/>
            <person name="Grigoriev I.V."/>
            <person name="Martin F.M."/>
            <person name="Hacquard S."/>
        </authorList>
    </citation>
    <scope>NUCLEOTIDE SEQUENCE</scope>
    <source>
        <strain evidence="2">MPI-SDFR-AT-0117</strain>
    </source>
</reference>
<organism evidence="2 3">
    <name type="scientific">Plectosphaerella plurivora</name>
    <dbReference type="NCBI Taxonomy" id="936078"/>
    <lineage>
        <taxon>Eukaryota</taxon>
        <taxon>Fungi</taxon>
        <taxon>Dikarya</taxon>
        <taxon>Ascomycota</taxon>
        <taxon>Pezizomycotina</taxon>
        <taxon>Sordariomycetes</taxon>
        <taxon>Hypocreomycetidae</taxon>
        <taxon>Glomerellales</taxon>
        <taxon>Plectosphaerellaceae</taxon>
        <taxon>Plectosphaerella</taxon>
    </lineage>
</organism>
<dbReference type="Proteomes" id="UP000770015">
    <property type="component" value="Unassembled WGS sequence"/>
</dbReference>
<dbReference type="PANTHER" id="PTHR37017:SF11">
    <property type="entry name" value="ESTERASE_LIPASE_THIOESTERASE DOMAIN-CONTAINING PROTEIN"/>
    <property type="match status" value="1"/>
</dbReference>
<dbReference type="Gene3D" id="3.40.50.1820">
    <property type="entry name" value="alpha/beta hydrolase"/>
    <property type="match status" value="1"/>
</dbReference>
<feature type="domain" description="AB hydrolase-1" evidence="1">
    <location>
        <begin position="6"/>
        <end position="232"/>
    </location>
</feature>
<sequence>MAAPTIVFVPGAWHGPEAFDAVRKDLDTRGYPTSAVSLPSVGTNDSSVAIAADTAAVRAELESLVNEGKDVVLVVHSYGGIPGSNAVRGLSKAERSDAKGSVLMVVYMAAFAIPAGTCLLDGLGGQHLPWWDIQNGFVRPKTPVDIFYADVDPELAAKTAATLLPEPWAIFTDKCEYEPWKHGIVVGYIFAEDDSALLLEAQKGMASQFPEGSYTASLAASHSPFLSMPKKLGEAIEGAAKHAVVNV</sequence>
<keyword evidence="3" id="KW-1185">Reference proteome</keyword>
<accession>A0A9P9A6Z5</accession>
<dbReference type="InterPro" id="IPR000073">
    <property type="entry name" value="AB_hydrolase_1"/>
</dbReference>
<dbReference type="OrthoDB" id="408373at2759"/>
<dbReference type="Pfam" id="PF12697">
    <property type="entry name" value="Abhydrolase_6"/>
    <property type="match status" value="1"/>
</dbReference>
<protein>
    <submittedName>
        <fullName evidence="2">Alpha/beta hydrolase fold-1</fullName>
    </submittedName>
</protein>
<evidence type="ECO:0000313" key="3">
    <source>
        <dbReference type="Proteomes" id="UP000770015"/>
    </source>
</evidence>
<name>A0A9P9A6Z5_9PEZI</name>
<evidence type="ECO:0000313" key="2">
    <source>
        <dbReference type="EMBL" id="KAH6672705.1"/>
    </source>
</evidence>
<dbReference type="AlphaFoldDB" id="A0A9P9A6Z5"/>
<evidence type="ECO:0000259" key="1">
    <source>
        <dbReference type="Pfam" id="PF12697"/>
    </source>
</evidence>
<dbReference type="InterPro" id="IPR029058">
    <property type="entry name" value="AB_hydrolase_fold"/>
</dbReference>
<dbReference type="EMBL" id="JAGSXJ010000027">
    <property type="protein sequence ID" value="KAH6672705.1"/>
    <property type="molecule type" value="Genomic_DNA"/>
</dbReference>
<dbReference type="GO" id="GO:0016787">
    <property type="term" value="F:hydrolase activity"/>
    <property type="evidence" value="ECO:0007669"/>
    <property type="project" value="UniProtKB-KW"/>
</dbReference>
<keyword evidence="2" id="KW-0378">Hydrolase</keyword>
<dbReference type="SUPFAM" id="SSF53474">
    <property type="entry name" value="alpha/beta-Hydrolases"/>
    <property type="match status" value="1"/>
</dbReference>
<dbReference type="PANTHER" id="PTHR37017">
    <property type="entry name" value="AB HYDROLASE-1 DOMAIN-CONTAINING PROTEIN-RELATED"/>
    <property type="match status" value="1"/>
</dbReference>